<dbReference type="EMBL" id="AJWK01031031">
    <property type="status" value="NOT_ANNOTATED_CDS"/>
    <property type="molecule type" value="Genomic_DNA"/>
</dbReference>
<keyword evidence="2" id="KW-1185">Reference proteome</keyword>
<dbReference type="GO" id="GO:0000127">
    <property type="term" value="C:transcription factor TFIIIC complex"/>
    <property type="evidence" value="ECO:0007669"/>
    <property type="project" value="InterPro"/>
</dbReference>
<dbReference type="PANTHER" id="PTHR15180:SF1">
    <property type="entry name" value="GENERAL TRANSCRIPTION FACTOR 3C POLYPEPTIDE 1"/>
    <property type="match status" value="1"/>
</dbReference>
<evidence type="ECO:0000313" key="1">
    <source>
        <dbReference type="EnsemblMetazoa" id="LLOJ009098-PA"/>
    </source>
</evidence>
<dbReference type="EnsemblMetazoa" id="LLOJ009098-RA">
    <property type="protein sequence ID" value="LLOJ009098-PA"/>
    <property type="gene ID" value="LLOJ009098"/>
</dbReference>
<dbReference type="GO" id="GO:0003677">
    <property type="term" value="F:DNA binding"/>
    <property type="evidence" value="ECO:0007669"/>
    <property type="project" value="InterPro"/>
</dbReference>
<dbReference type="EMBL" id="AJWK01031030">
    <property type="status" value="NOT_ANNOTATED_CDS"/>
    <property type="molecule type" value="Genomic_DNA"/>
</dbReference>
<dbReference type="PANTHER" id="PTHR15180">
    <property type="entry name" value="GENERAL TRANSCRIPTION FACTOR 3C POLYPEPTIDE 1"/>
    <property type="match status" value="1"/>
</dbReference>
<reference evidence="1" key="1">
    <citation type="submission" date="2020-05" db="UniProtKB">
        <authorList>
            <consortium name="EnsemblMetazoa"/>
        </authorList>
    </citation>
    <scope>IDENTIFICATION</scope>
    <source>
        <strain evidence="1">Jacobina</strain>
    </source>
</reference>
<proteinExistence type="predicted"/>
<dbReference type="GO" id="GO:0042791">
    <property type="term" value="P:5S class rRNA transcription by RNA polymerase III"/>
    <property type="evidence" value="ECO:0007669"/>
    <property type="project" value="TreeGrafter"/>
</dbReference>
<evidence type="ECO:0000313" key="2">
    <source>
        <dbReference type="Proteomes" id="UP000092461"/>
    </source>
</evidence>
<dbReference type="InterPro" id="IPR044210">
    <property type="entry name" value="Tfc3-like"/>
</dbReference>
<dbReference type="Proteomes" id="UP000092461">
    <property type="component" value="Unassembled WGS sequence"/>
</dbReference>
<dbReference type="EMBL" id="AJWK01031029">
    <property type="status" value="NOT_ANNOTATED_CDS"/>
    <property type="molecule type" value="Genomic_DNA"/>
</dbReference>
<dbReference type="GO" id="GO:0006384">
    <property type="term" value="P:transcription initiation at RNA polymerase III promoter"/>
    <property type="evidence" value="ECO:0007669"/>
    <property type="project" value="InterPro"/>
</dbReference>
<dbReference type="EMBL" id="AJWK01031032">
    <property type="status" value="NOT_ANNOTATED_CDS"/>
    <property type="molecule type" value="Genomic_DNA"/>
</dbReference>
<dbReference type="VEuPathDB" id="VectorBase:LLONM1_008691"/>
<accession>A0A1B0CVR3</accession>
<protein>
    <submittedName>
        <fullName evidence="1">Uncharacterized protein</fullName>
    </submittedName>
</protein>
<dbReference type="AlphaFoldDB" id="A0A1B0CVR3"/>
<organism evidence="1 2">
    <name type="scientific">Lutzomyia longipalpis</name>
    <name type="common">Sand fly</name>
    <dbReference type="NCBI Taxonomy" id="7200"/>
    <lineage>
        <taxon>Eukaryota</taxon>
        <taxon>Metazoa</taxon>
        <taxon>Ecdysozoa</taxon>
        <taxon>Arthropoda</taxon>
        <taxon>Hexapoda</taxon>
        <taxon>Insecta</taxon>
        <taxon>Pterygota</taxon>
        <taxon>Neoptera</taxon>
        <taxon>Endopterygota</taxon>
        <taxon>Diptera</taxon>
        <taxon>Nematocera</taxon>
        <taxon>Psychodoidea</taxon>
        <taxon>Psychodidae</taxon>
        <taxon>Lutzomyia</taxon>
        <taxon>Lutzomyia</taxon>
    </lineage>
</organism>
<name>A0A1B0CVR3_LUTLO</name>
<dbReference type="EMBL" id="AJWK01031028">
    <property type="status" value="NOT_ANNOTATED_CDS"/>
    <property type="molecule type" value="Genomic_DNA"/>
</dbReference>
<dbReference type="VEuPathDB" id="VectorBase:LLOJ009098"/>
<sequence length="250" mass="29824">MSAISVAILEEIGFEGLDGITFEALWKRLQERDCFYDHENFYETVWQYILKNDIIYFYQLPEERKPIKIRDRMDEADEEDSKDFYSQNDCKSIKANGEMGFCMFYKERSPIEKEMLHMMSVQEIQQQYGNTFVMVASQEYRESLLFPSNKGMPSENSDTMYVMLEIGSAVPKFVRLRLLHEFLFYVIYELPGQSKPLNRDEVLQEWKVFRFIEISHKLAPFDRTVIEILPDALMRYTAFIGERKYRADFI</sequence>